<accession>A0A2P2QE64</accession>
<sequence length="9" mass="1028">MPSKQLLDP</sequence>
<dbReference type="EMBL" id="GGEC01084673">
    <property type="protein sequence ID" value="MBX65157.1"/>
    <property type="molecule type" value="Transcribed_RNA"/>
</dbReference>
<proteinExistence type="predicted"/>
<organism evidence="1">
    <name type="scientific">Rhizophora mucronata</name>
    <name type="common">Asiatic mangrove</name>
    <dbReference type="NCBI Taxonomy" id="61149"/>
    <lineage>
        <taxon>Eukaryota</taxon>
        <taxon>Viridiplantae</taxon>
        <taxon>Streptophyta</taxon>
        <taxon>Embryophyta</taxon>
        <taxon>Tracheophyta</taxon>
        <taxon>Spermatophyta</taxon>
        <taxon>Magnoliopsida</taxon>
        <taxon>eudicotyledons</taxon>
        <taxon>Gunneridae</taxon>
        <taxon>Pentapetalae</taxon>
        <taxon>rosids</taxon>
        <taxon>fabids</taxon>
        <taxon>Malpighiales</taxon>
        <taxon>Rhizophoraceae</taxon>
        <taxon>Rhizophora</taxon>
    </lineage>
</organism>
<reference evidence="1" key="1">
    <citation type="submission" date="2018-02" db="EMBL/GenBank/DDBJ databases">
        <title>Rhizophora mucronata_Transcriptome.</title>
        <authorList>
            <person name="Meera S.P."/>
            <person name="Sreeshan A."/>
            <person name="Augustine A."/>
        </authorList>
    </citation>
    <scope>NUCLEOTIDE SEQUENCE</scope>
    <source>
        <tissue evidence="1">Leaf</tissue>
    </source>
</reference>
<name>A0A2P2QE64_RHIMU</name>
<evidence type="ECO:0000313" key="1">
    <source>
        <dbReference type="EMBL" id="MBX65157.1"/>
    </source>
</evidence>
<protein>
    <submittedName>
        <fullName evidence="1">Uncharacterized protein MANES_01G194400</fullName>
    </submittedName>
</protein>